<sequence length="264" mass="29412">MRTLFYLVPGCFLFLTACTTTPSGPPKLDRQQYTLDSPYHCDTITNKGIDVSVSYFQLADESDAGKRINDSLKLLSVGSVTSWLDSASLAGHPDARMDLAKAGNLFLADYQQVMADMNGMGGCWDLDTKLDTLYTSQKVLTVRMENYAYTGGAHPNTNVMFMNFDRQTGNVLALTDMVSDTTALLTIVERAFRKDQGLLPQYNLEERGYFLRDGQFFLPANIGIDRKGLTFYYNPYEIAAYALGPIEVTVPYEQLGGILKPGWH</sequence>
<evidence type="ECO:0000259" key="2">
    <source>
        <dbReference type="Pfam" id="PF13739"/>
    </source>
</evidence>
<proteinExistence type="predicted"/>
<evidence type="ECO:0000313" key="4">
    <source>
        <dbReference type="Proteomes" id="UP000501128"/>
    </source>
</evidence>
<dbReference type="Proteomes" id="UP000501128">
    <property type="component" value="Chromosome"/>
</dbReference>
<dbReference type="KEGG" id="srho:HH216_22380"/>
<protein>
    <submittedName>
        <fullName evidence="3">DUF3298 and DUF4163 domain-containing protein</fullName>
    </submittedName>
</protein>
<dbReference type="AlphaFoldDB" id="A0A7L5DTS4"/>
<dbReference type="RefSeq" id="WP_169552881.1">
    <property type="nucleotide sequence ID" value="NZ_CP051677.1"/>
</dbReference>
<dbReference type="PROSITE" id="PS51257">
    <property type="entry name" value="PROKAR_LIPOPROTEIN"/>
    <property type="match status" value="1"/>
</dbReference>
<name>A0A7L5DTS4_9BACT</name>
<dbReference type="Pfam" id="PF11738">
    <property type="entry name" value="DUF3298"/>
    <property type="match status" value="1"/>
</dbReference>
<organism evidence="3 4">
    <name type="scientific">Spirosoma rhododendri</name>
    <dbReference type="NCBI Taxonomy" id="2728024"/>
    <lineage>
        <taxon>Bacteria</taxon>
        <taxon>Pseudomonadati</taxon>
        <taxon>Bacteroidota</taxon>
        <taxon>Cytophagia</taxon>
        <taxon>Cytophagales</taxon>
        <taxon>Cytophagaceae</taxon>
        <taxon>Spirosoma</taxon>
    </lineage>
</organism>
<feature type="domain" description="Deacetylase PdaC" evidence="2">
    <location>
        <begin position="49"/>
        <end position="157"/>
    </location>
</feature>
<feature type="domain" description="DUF3298" evidence="1">
    <location>
        <begin position="182"/>
        <end position="253"/>
    </location>
</feature>
<evidence type="ECO:0000259" key="1">
    <source>
        <dbReference type="Pfam" id="PF11738"/>
    </source>
</evidence>
<dbReference type="InterPro" id="IPR037126">
    <property type="entry name" value="PdaC/RsiV-like_sf"/>
</dbReference>
<dbReference type="Gene3D" id="3.30.565.40">
    <property type="entry name" value="Fervidobacterium nodosum Rt17-B1 like"/>
    <property type="match status" value="1"/>
</dbReference>
<evidence type="ECO:0000313" key="3">
    <source>
        <dbReference type="EMBL" id="QJD80861.1"/>
    </source>
</evidence>
<keyword evidence="4" id="KW-1185">Reference proteome</keyword>
<dbReference type="InterPro" id="IPR025303">
    <property type="entry name" value="PdaC"/>
</dbReference>
<accession>A0A7L5DTS4</accession>
<reference evidence="3 4" key="1">
    <citation type="submission" date="2020-04" db="EMBL/GenBank/DDBJ databases">
        <title>Genome sequencing of novel species.</title>
        <authorList>
            <person name="Heo J."/>
            <person name="Kim S.-J."/>
            <person name="Kim J.-S."/>
            <person name="Hong S.-B."/>
            <person name="Kwon S.-W."/>
        </authorList>
    </citation>
    <scope>NUCLEOTIDE SEQUENCE [LARGE SCALE GENOMIC DNA]</scope>
    <source>
        <strain evidence="3 4">CJU-R4</strain>
    </source>
</reference>
<dbReference type="Gene3D" id="3.90.640.20">
    <property type="entry name" value="Heat-shock cognate protein, ATPase"/>
    <property type="match status" value="1"/>
</dbReference>
<dbReference type="EMBL" id="CP051677">
    <property type="protein sequence ID" value="QJD80861.1"/>
    <property type="molecule type" value="Genomic_DNA"/>
</dbReference>
<dbReference type="Pfam" id="PF13739">
    <property type="entry name" value="PdaC"/>
    <property type="match status" value="1"/>
</dbReference>
<dbReference type="InterPro" id="IPR021729">
    <property type="entry name" value="DUF3298"/>
</dbReference>
<gene>
    <name evidence="3" type="ORF">HH216_22380</name>
</gene>